<dbReference type="InterPro" id="IPR013096">
    <property type="entry name" value="Cupin_2"/>
</dbReference>
<dbReference type="EMBL" id="AP027145">
    <property type="protein sequence ID" value="BDV36584.1"/>
    <property type="molecule type" value="Genomic_DNA"/>
</dbReference>
<proteinExistence type="predicted"/>
<protein>
    <recommendedName>
        <fullName evidence="1">Cupin type-2 domain-containing protein</fullName>
    </recommendedName>
</protein>
<gene>
    <name evidence="2" type="ORF">SS37A_41140</name>
</gene>
<dbReference type="RefSeq" id="WP_350356537.1">
    <property type="nucleotide sequence ID" value="NZ_AP027145.1"/>
</dbReference>
<dbReference type="Pfam" id="PF07883">
    <property type="entry name" value="Cupin_2"/>
    <property type="match status" value="1"/>
</dbReference>
<accession>A0ABM8EEZ0</accession>
<dbReference type="InterPro" id="IPR014710">
    <property type="entry name" value="RmlC-like_jellyroll"/>
</dbReference>
<evidence type="ECO:0000313" key="3">
    <source>
        <dbReference type="Proteomes" id="UP001317629"/>
    </source>
</evidence>
<reference evidence="2 3" key="1">
    <citation type="journal article" date="2023" name="Int. J. Syst. Evol. Microbiol.">
        <title>Methylocystis iwaonis sp. nov., a type II methane-oxidizing bacterium from surface soil of a rice paddy field in Japan, and emended description of the genus Methylocystis (ex Whittenbury et al. 1970) Bowman et al. 1993.</title>
        <authorList>
            <person name="Kaise H."/>
            <person name="Sawadogo J.B."/>
            <person name="Alam M.S."/>
            <person name="Ueno C."/>
            <person name="Dianou D."/>
            <person name="Shinjo R."/>
            <person name="Asakawa S."/>
        </authorList>
    </citation>
    <scope>NUCLEOTIDE SEQUENCE [LARGE SCALE GENOMIC DNA]</scope>
    <source>
        <strain evidence="2 3">SS37A-Re</strain>
    </source>
</reference>
<keyword evidence="3" id="KW-1185">Reference proteome</keyword>
<dbReference type="InterPro" id="IPR011051">
    <property type="entry name" value="RmlC_Cupin_sf"/>
</dbReference>
<dbReference type="Proteomes" id="UP001317629">
    <property type="component" value="Plasmid pSS37A-Re-3"/>
</dbReference>
<sequence length="204" mass="22528">MPRKPNRRSDRFVDRERLLAAIGTCREKVTREQSRMEVCGPLYHSSSTVVAAIDGLALMLTGRRNYFHLTGHGVREGVGNIATGRDPMLAAGNMFANIPEHLTEEEVTILAEFPGARIERIVSTGQASPPGFWYDQEQTEWVILLSGSAGLVFEGEDAPRILRPGDYVEIPAHLRHRIEWTDVAEPTVWLAVHANAQLGASSTA</sequence>
<evidence type="ECO:0000259" key="1">
    <source>
        <dbReference type="Pfam" id="PF07883"/>
    </source>
</evidence>
<feature type="domain" description="Cupin type-2" evidence="1">
    <location>
        <begin position="135"/>
        <end position="192"/>
    </location>
</feature>
<name>A0ABM8EEZ0_9HYPH</name>
<evidence type="ECO:0000313" key="2">
    <source>
        <dbReference type="EMBL" id="BDV36584.1"/>
    </source>
</evidence>
<dbReference type="CDD" id="cd06981">
    <property type="entry name" value="cupin_reut_a1446"/>
    <property type="match status" value="1"/>
</dbReference>
<dbReference type="Gene3D" id="2.60.120.10">
    <property type="entry name" value="Jelly Rolls"/>
    <property type="match status" value="1"/>
</dbReference>
<organism evidence="2 3">
    <name type="scientific">Methylocystis iwaonis</name>
    <dbReference type="NCBI Taxonomy" id="2885079"/>
    <lineage>
        <taxon>Bacteria</taxon>
        <taxon>Pseudomonadati</taxon>
        <taxon>Pseudomonadota</taxon>
        <taxon>Alphaproteobacteria</taxon>
        <taxon>Hyphomicrobiales</taxon>
        <taxon>Methylocystaceae</taxon>
        <taxon>Methylocystis</taxon>
    </lineage>
</organism>
<dbReference type="SUPFAM" id="SSF51182">
    <property type="entry name" value="RmlC-like cupins"/>
    <property type="match status" value="1"/>
</dbReference>
<keyword evidence="2" id="KW-0614">Plasmid</keyword>
<geneLocation type="plasmid" evidence="2 3">
    <name>pSS37A-Re-3</name>
</geneLocation>